<comment type="caution">
    <text evidence="3">The sequence shown here is derived from an EMBL/GenBank/DDBJ whole genome shotgun (WGS) entry which is preliminary data.</text>
</comment>
<keyword evidence="1" id="KW-0863">Zinc-finger</keyword>
<keyword evidence="1" id="KW-0862">Zinc</keyword>
<dbReference type="SUPFAM" id="SSF57667">
    <property type="entry name" value="beta-beta-alpha zinc fingers"/>
    <property type="match status" value="1"/>
</dbReference>
<dbReference type="PROSITE" id="PS50103">
    <property type="entry name" value="ZF_C3H1"/>
    <property type="match status" value="1"/>
</dbReference>
<evidence type="ECO:0000256" key="1">
    <source>
        <dbReference type="PROSITE-ProRule" id="PRU00723"/>
    </source>
</evidence>
<dbReference type="AlphaFoldDB" id="A0AAD7SA71"/>
<organism evidence="3 4">
    <name type="scientific">Aldrovandia affinis</name>
    <dbReference type="NCBI Taxonomy" id="143900"/>
    <lineage>
        <taxon>Eukaryota</taxon>
        <taxon>Metazoa</taxon>
        <taxon>Chordata</taxon>
        <taxon>Craniata</taxon>
        <taxon>Vertebrata</taxon>
        <taxon>Euteleostomi</taxon>
        <taxon>Actinopterygii</taxon>
        <taxon>Neopterygii</taxon>
        <taxon>Teleostei</taxon>
        <taxon>Notacanthiformes</taxon>
        <taxon>Halosauridae</taxon>
        <taxon>Aldrovandia</taxon>
    </lineage>
</organism>
<dbReference type="Pfam" id="PF25095">
    <property type="entry name" value="C2H2-zf_KIN17"/>
    <property type="match status" value="1"/>
</dbReference>
<feature type="domain" description="C3H1-type" evidence="2">
    <location>
        <begin position="146"/>
        <end position="175"/>
    </location>
</feature>
<keyword evidence="1" id="KW-0479">Metal-binding</keyword>
<proteinExistence type="predicted"/>
<dbReference type="EMBL" id="JAINUG010000089">
    <property type="protein sequence ID" value="KAJ8398572.1"/>
    <property type="molecule type" value="Genomic_DNA"/>
</dbReference>
<accession>A0AAD7SA71</accession>
<dbReference type="InterPro" id="IPR036236">
    <property type="entry name" value="Znf_C2H2_sf"/>
</dbReference>
<dbReference type="Proteomes" id="UP001221898">
    <property type="component" value="Unassembled WGS sequence"/>
</dbReference>
<keyword evidence="4" id="KW-1185">Reference proteome</keyword>
<gene>
    <name evidence="3" type="ORF">AAFF_G00421000</name>
</gene>
<dbReference type="InterPro" id="IPR056767">
    <property type="entry name" value="C2H2-Znf_KIN17"/>
</dbReference>
<feature type="zinc finger region" description="C3H1-type" evidence="1">
    <location>
        <begin position="146"/>
        <end position="175"/>
    </location>
</feature>
<evidence type="ECO:0000259" key="2">
    <source>
        <dbReference type="PROSITE" id="PS50103"/>
    </source>
</evidence>
<protein>
    <recommendedName>
        <fullName evidence="2">C3H1-type domain-containing protein</fullName>
    </recommendedName>
</protein>
<evidence type="ECO:0000313" key="3">
    <source>
        <dbReference type="EMBL" id="KAJ8398572.1"/>
    </source>
</evidence>
<sequence>MCISPRPKYRNPARYVQCAFSLEGEECTQYGKRCTFAKSAEEADVWNFLKSRNLEHNALIHLVKESKRLLDPEGVVERIQRLFPGPFVHLCHPCFHSSPQQITAECPDKVCDHPPKPTLVLFQIGEQGDEVAISEVRALPLGLPHLRRYRHCWHVAAGGMCWYGPIQCSFPHSEVEMAVWTAESNEGLDRKDLLLNIKEQEAQVVALDPRPRFYCGMCQLQFYSQDGFVSHCSSLAHERRYCEDTTAEWKHRRPPENPGQALELCKRPEICEYGDNCTSAHSVEELQEWCLRMRMVHRKRTFFQEQGLLSYRDLLLIEYRDSHNEILIRPLKVAALLKQEPGATFTLGENTSGDPCTYSVGDQFRTLGASYALPVSFASTHPGHYEQWLVLDFDTRPVLLQKLRVGVGERRCFPKLAEDTHEGSNPAPAPLPTPLNVEPWHRGNKVIISYLAKREVGEELLKEYKPPRLNLMFNPAAESHLPLTRKNYRERMHSFLYREELAQEEVLSR</sequence>
<reference evidence="3" key="1">
    <citation type="journal article" date="2023" name="Science">
        <title>Genome structures resolve the early diversification of teleost fishes.</title>
        <authorList>
            <person name="Parey E."/>
            <person name="Louis A."/>
            <person name="Montfort J."/>
            <person name="Bouchez O."/>
            <person name="Roques C."/>
            <person name="Iampietro C."/>
            <person name="Lluch J."/>
            <person name="Castinel A."/>
            <person name="Donnadieu C."/>
            <person name="Desvignes T."/>
            <person name="Floi Bucao C."/>
            <person name="Jouanno E."/>
            <person name="Wen M."/>
            <person name="Mejri S."/>
            <person name="Dirks R."/>
            <person name="Jansen H."/>
            <person name="Henkel C."/>
            <person name="Chen W.J."/>
            <person name="Zahm M."/>
            <person name="Cabau C."/>
            <person name="Klopp C."/>
            <person name="Thompson A.W."/>
            <person name="Robinson-Rechavi M."/>
            <person name="Braasch I."/>
            <person name="Lecointre G."/>
            <person name="Bobe J."/>
            <person name="Postlethwait J.H."/>
            <person name="Berthelot C."/>
            <person name="Roest Crollius H."/>
            <person name="Guiguen Y."/>
        </authorList>
    </citation>
    <scope>NUCLEOTIDE SEQUENCE</scope>
    <source>
        <strain evidence="3">NC1722</strain>
    </source>
</reference>
<dbReference type="InterPro" id="IPR000571">
    <property type="entry name" value="Znf_CCCH"/>
</dbReference>
<dbReference type="GO" id="GO:0008270">
    <property type="term" value="F:zinc ion binding"/>
    <property type="evidence" value="ECO:0007669"/>
    <property type="project" value="UniProtKB-KW"/>
</dbReference>
<name>A0AAD7SA71_9TELE</name>
<evidence type="ECO:0000313" key="4">
    <source>
        <dbReference type="Proteomes" id="UP001221898"/>
    </source>
</evidence>